<comment type="caution">
    <text evidence="9">The sequence shown here is derived from an EMBL/GenBank/DDBJ whole genome shotgun (WGS) entry which is preliminary data.</text>
</comment>
<keyword evidence="10" id="KW-1185">Reference proteome</keyword>
<comment type="similarity">
    <text evidence="2 8">Belongs to the FMO family.</text>
</comment>
<dbReference type="InterPro" id="IPR050346">
    <property type="entry name" value="FMO-like"/>
</dbReference>
<reference evidence="9" key="1">
    <citation type="submission" date="2023-05" db="EMBL/GenBank/DDBJ databases">
        <title>Genome and transcriptome analyses reveal genes involved in the formation of fine ridges on petal epidermal cells in Hibiscus trionum.</title>
        <authorList>
            <person name="Koshimizu S."/>
            <person name="Masuda S."/>
            <person name="Ishii T."/>
            <person name="Shirasu K."/>
            <person name="Hoshino A."/>
            <person name="Arita M."/>
        </authorList>
    </citation>
    <scope>NUCLEOTIDE SEQUENCE</scope>
    <source>
        <strain evidence="9">Hamamatsu line</strain>
    </source>
</reference>
<dbReference type="OrthoDB" id="976468at2759"/>
<accession>A0A9W7GWM9</accession>
<dbReference type="SUPFAM" id="SSF51905">
    <property type="entry name" value="FAD/NAD(P)-binding domain"/>
    <property type="match status" value="2"/>
</dbReference>
<dbReference type="FunFam" id="3.50.50.60:FF:000138">
    <property type="entry name" value="Flavin-containing monooxygenase"/>
    <property type="match status" value="1"/>
</dbReference>
<sequence>MGQSYKVAVIGAGPAGLVTARELQREGHRVTVFEKANKVGGVWLYNPRVETDPLGLDPNREIVHSSLHKSLRVNAPRQTMSFLDYPFLKKEGGDPRPFPGHEEVLRFLQDFARDFGLMELIRFGHEVVRVELVDEVTHQWIVESRTREAESTWEPKEEVFEAVVICNGNFSEPNIAEFPGRDTWPGLQMHSHNYRTPEQFENKIVVLIGSGPSAIDIMKEILPLAKQVHQAVRTRKLQSLRVEKYNNAWKHSMIECAHKDGRVVFQDGSTVDADVIIHCTGYKYHYPFLNSNGTVTVDNNRVRPLYKHVFPPKLAPWLSFVGLNYRAVVFRVMELQAKWVAKVLSGTVELPSQEAMACSVEELYSEVEKTGLPEHHTHSLQNHEVEYVSWVGAQVDIKPPESWKEITFYSMLKWVLLHGGNYRDTWDADKWIQEIESSNSS</sequence>
<evidence type="ECO:0000256" key="6">
    <source>
        <dbReference type="ARBA" id="ARBA00023002"/>
    </source>
</evidence>
<organism evidence="9 10">
    <name type="scientific">Hibiscus trionum</name>
    <name type="common">Flower of an hour</name>
    <dbReference type="NCBI Taxonomy" id="183268"/>
    <lineage>
        <taxon>Eukaryota</taxon>
        <taxon>Viridiplantae</taxon>
        <taxon>Streptophyta</taxon>
        <taxon>Embryophyta</taxon>
        <taxon>Tracheophyta</taxon>
        <taxon>Spermatophyta</taxon>
        <taxon>Magnoliopsida</taxon>
        <taxon>eudicotyledons</taxon>
        <taxon>Gunneridae</taxon>
        <taxon>Pentapetalae</taxon>
        <taxon>rosids</taxon>
        <taxon>malvids</taxon>
        <taxon>Malvales</taxon>
        <taxon>Malvaceae</taxon>
        <taxon>Malvoideae</taxon>
        <taxon>Hibiscus</taxon>
    </lineage>
</organism>
<keyword evidence="5" id="KW-0521">NADP</keyword>
<evidence type="ECO:0000313" key="9">
    <source>
        <dbReference type="EMBL" id="GMI66930.1"/>
    </source>
</evidence>
<dbReference type="PIRSF" id="PIRSF000332">
    <property type="entry name" value="FMO"/>
    <property type="match status" value="1"/>
</dbReference>
<name>A0A9W7GWM9_HIBTR</name>
<dbReference type="AlphaFoldDB" id="A0A9W7GWM9"/>
<evidence type="ECO:0000256" key="3">
    <source>
        <dbReference type="ARBA" id="ARBA00022630"/>
    </source>
</evidence>
<evidence type="ECO:0000256" key="8">
    <source>
        <dbReference type="RuleBase" id="RU361177"/>
    </source>
</evidence>
<evidence type="ECO:0000256" key="4">
    <source>
        <dbReference type="ARBA" id="ARBA00022827"/>
    </source>
</evidence>
<dbReference type="EMBL" id="BSYR01000004">
    <property type="protein sequence ID" value="GMI66930.1"/>
    <property type="molecule type" value="Genomic_DNA"/>
</dbReference>
<dbReference type="Proteomes" id="UP001165190">
    <property type="component" value="Unassembled WGS sequence"/>
</dbReference>
<dbReference type="GO" id="GO:0050660">
    <property type="term" value="F:flavin adenine dinucleotide binding"/>
    <property type="evidence" value="ECO:0007669"/>
    <property type="project" value="InterPro"/>
</dbReference>
<gene>
    <name evidence="9" type="ORF">HRI_000362300</name>
</gene>
<comment type="cofactor">
    <cofactor evidence="1 8">
        <name>FAD</name>
        <dbReference type="ChEBI" id="CHEBI:57692"/>
    </cofactor>
</comment>
<protein>
    <recommendedName>
        <fullName evidence="8">Flavin-containing monooxygenase</fullName>
        <ecNumber evidence="8">1.-.-.-</ecNumber>
    </recommendedName>
</protein>
<dbReference type="GO" id="GO:0050661">
    <property type="term" value="F:NADP binding"/>
    <property type="evidence" value="ECO:0007669"/>
    <property type="project" value="InterPro"/>
</dbReference>
<proteinExistence type="inferred from homology"/>
<evidence type="ECO:0000313" key="10">
    <source>
        <dbReference type="Proteomes" id="UP001165190"/>
    </source>
</evidence>
<dbReference type="Gene3D" id="3.50.50.60">
    <property type="entry name" value="FAD/NAD(P)-binding domain"/>
    <property type="match status" value="2"/>
</dbReference>
<evidence type="ECO:0000256" key="2">
    <source>
        <dbReference type="ARBA" id="ARBA00009183"/>
    </source>
</evidence>
<evidence type="ECO:0000256" key="5">
    <source>
        <dbReference type="ARBA" id="ARBA00022857"/>
    </source>
</evidence>
<dbReference type="InterPro" id="IPR000960">
    <property type="entry name" value="Flavin_mOase"/>
</dbReference>
<keyword evidence="6 8" id="KW-0560">Oxidoreductase</keyword>
<evidence type="ECO:0000256" key="1">
    <source>
        <dbReference type="ARBA" id="ARBA00001974"/>
    </source>
</evidence>
<dbReference type="InterPro" id="IPR020946">
    <property type="entry name" value="Flavin_mOase-like"/>
</dbReference>
<dbReference type="GO" id="GO:0004499">
    <property type="term" value="F:N,N-dimethylaniline monooxygenase activity"/>
    <property type="evidence" value="ECO:0007669"/>
    <property type="project" value="InterPro"/>
</dbReference>
<dbReference type="PRINTS" id="PR00370">
    <property type="entry name" value="FMOXYGENASE"/>
</dbReference>
<dbReference type="InterPro" id="IPR036188">
    <property type="entry name" value="FAD/NAD-bd_sf"/>
</dbReference>
<evidence type="ECO:0000256" key="7">
    <source>
        <dbReference type="ARBA" id="ARBA00023033"/>
    </source>
</evidence>
<keyword evidence="3 8" id="KW-0285">Flavoprotein</keyword>
<dbReference type="Pfam" id="PF00743">
    <property type="entry name" value="FMO-like"/>
    <property type="match status" value="2"/>
</dbReference>
<keyword evidence="4 8" id="KW-0274">FAD</keyword>
<dbReference type="EC" id="1.-.-.-" evidence="8"/>
<dbReference type="PANTHER" id="PTHR23023">
    <property type="entry name" value="DIMETHYLANILINE MONOOXYGENASE"/>
    <property type="match status" value="1"/>
</dbReference>
<keyword evidence="7 8" id="KW-0503">Monooxygenase</keyword>